<dbReference type="AlphaFoldDB" id="A0A9P4N5G9"/>
<dbReference type="PROSITE" id="PS50048">
    <property type="entry name" value="ZN2_CY6_FUNGAL_2"/>
    <property type="match status" value="1"/>
</dbReference>
<dbReference type="PROSITE" id="PS00463">
    <property type="entry name" value="ZN2_CY6_FUNGAL_1"/>
    <property type="match status" value="1"/>
</dbReference>
<dbReference type="PANTHER" id="PTHR38111:SF11">
    <property type="entry name" value="TRANSCRIPTION FACTOR DOMAIN-CONTAINING PROTEIN-RELATED"/>
    <property type="match status" value="1"/>
</dbReference>
<dbReference type="CDD" id="cd00067">
    <property type="entry name" value="GAL4"/>
    <property type="match status" value="1"/>
</dbReference>
<dbReference type="OrthoDB" id="3525185at2759"/>
<dbReference type="PANTHER" id="PTHR38111">
    <property type="entry name" value="ZN(2)-C6 FUNGAL-TYPE DOMAIN-CONTAINING PROTEIN-RELATED"/>
    <property type="match status" value="1"/>
</dbReference>
<name>A0A9P4N5G9_9PLEO</name>
<dbReference type="EMBL" id="ML986710">
    <property type="protein sequence ID" value="KAF2259421.1"/>
    <property type="molecule type" value="Genomic_DNA"/>
</dbReference>
<feature type="domain" description="Zn(2)-C6 fungal-type" evidence="2">
    <location>
        <begin position="7"/>
        <end position="35"/>
    </location>
</feature>
<dbReference type="InterPro" id="IPR001138">
    <property type="entry name" value="Zn2Cys6_DnaBD"/>
</dbReference>
<keyword evidence="4" id="KW-1185">Reference proteome</keyword>
<dbReference type="InterPro" id="IPR036864">
    <property type="entry name" value="Zn2-C6_fun-type_DNA-bd_sf"/>
</dbReference>
<organism evidence="3 4">
    <name type="scientific">Lojkania enalia</name>
    <dbReference type="NCBI Taxonomy" id="147567"/>
    <lineage>
        <taxon>Eukaryota</taxon>
        <taxon>Fungi</taxon>
        <taxon>Dikarya</taxon>
        <taxon>Ascomycota</taxon>
        <taxon>Pezizomycotina</taxon>
        <taxon>Dothideomycetes</taxon>
        <taxon>Pleosporomycetidae</taxon>
        <taxon>Pleosporales</taxon>
        <taxon>Pleosporales incertae sedis</taxon>
        <taxon>Lojkania</taxon>
    </lineage>
</organism>
<gene>
    <name evidence="3" type="ORF">CC78DRAFT_621076</name>
</gene>
<evidence type="ECO:0000256" key="1">
    <source>
        <dbReference type="ARBA" id="ARBA00023242"/>
    </source>
</evidence>
<dbReference type="Gene3D" id="4.10.240.10">
    <property type="entry name" value="Zn(2)-C6 fungal-type DNA-binding domain"/>
    <property type="match status" value="1"/>
</dbReference>
<keyword evidence="1" id="KW-0539">Nucleus</keyword>
<proteinExistence type="predicted"/>
<dbReference type="GO" id="GO:0008270">
    <property type="term" value="F:zinc ion binding"/>
    <property type="evidence" value="ECO:0007669"/>
    <property type="project" value="InterPro"/>
</dbReference>
<dbReference type="SMART" id="SM00066">
    <property type="entry name" value="GAL4"/>
    <property type="match status" value="1"/>
</dbReference>
<reference evidence="4" key="1">
    <citation type="journal article" date="2020" name="Stud. Mycol.">
        <title>101 Dothideomycetes genomes: A test case for predicting lifestyles and emergence of pathogens.</title>
        <authorList>
            <person name="Haridas S."/>
            <person name="Albert R."/>
            <person name="Binder M."/>
            <person name="Bloem J."/>
            <person name="LaButti K."/>
            <person name="Salamov A."/>
            <person name="Andreopoulos B."/>
            <person name="Baker S."/>
            <person name="Barry K."/>
            <person name="Bills G."/>
            <person name="Bluhm B."/>
            <person name="Cannon C."/>
            <person name="Castanera R."/>
            <person name="Culley D."/>
            <person name="Daum C."/>
            <person name="Ezra D."/>
            <person name="Gonzalez J."/>
            <person name="Henrissat B."/>
            <person name="Kuo A."/>
            <person name="Liang C."/>
            <person name="Lipzen A."/>
            <person name="Lutzoni F."/>
            <person name="Magnuson J."/>
            <person name="Mondo S."/>
            <person name="Nolan M."/>
            <person name="Ohm R."/>
            <person name="Pangilinan J."/>
            <person name="Park H.-J."/>
            <person name="Ramirez L."/>
            <person name="Alfaro M."/>
            <person name="Sun H."/>
            <person name="Tritt A."/>
            <person name="Yoshinaga Y."/>
            <person name="Zwiers L.-H."/>
            <person name="Turgeon B."/>
            <person name="Goodwin S."/>
            <person name="Spatafora J."/>
            <person name="Crous P."/>
            <person name="Grigoriev I."/>
        </authorList>
    </citation>
    <scope>NUCLEOTIDE SEQUENCE [LARGE SCALE GENOMIC DNA]</scope>
    <source>
        <strain evidence="4">CBS 304.66</strain>
    </source>
</reference>
<dbReference type="InterPro" id="IPR053178">
    <property type="entry name" value="Osmoadaptation_assoc"/>
</dbReference>
<dbReference type="Pfam" id="PF00172">
    <property type="entry name" value="Zn_clus"/>
    <property type="match status" value="1"/>
</dbReference>
<comment type="caution">
    <text evidence="3">The sequence shown here is derived from an EMBL/GenBank/DDBJ whole genome shotgun (WGS) entry which is preliminary data.</text>
</comment>
<dbReference type="GO" id="GO:0000981">
    <property type="term" value="F:DNA-binding transcription factor activity, RNA polymerase II-specific"/>
    <property type="evidence" value="ECO:0007669"/>
    <property type="project" value="InterPro"/>
</dbReference>
<accession>A0A9P4N5G9</accession>
<evidence type="ECO:0000313" key="3">
    <source>
        <dbReference type="EMBL" id="KAF2259421.1"/>
    </source>
</evidence>
<evidence type="ECO:0000259" key="2">
    <source>
        <dbReference type="PROSITE" id="PS50048"/>
    </source>
</evidence>
<protein>
    <recommendedName>
        <fullName evidence="2">Zn(2)-C6 fungal-type domain-containing protein</fullName>
    </recommendedName>
</protein>
<dbReference type="Proteomes" id="UP000800093">
    <property type="component" value="Unassembled WGS sequence"/>
</dbReference>
<sequence>MAPRTKACAVCRKRRIKCDATLPQCLMCIRTGKECPGPIDGPLIIDMTKFAMHKSKKKTERNPKARQISLDTISEPINPAYCMHSERLLDTPLKLCTQVSQAATVTEAFYANFLSYFASTGERIDLQNRQTWLHQLPFLSSDGSNHALTLALRATANVYCGVEASNTAVVQEGYRLYGEALKAHSIKLTRHARLKEKGEAEITVHMISTSLMLSLFELLRATTADAYREHVYGAAKMLEATGPGQCLHGVLCQLFYHIRTQMAFVYLTSQKGLRERLKVRKIMQETLQYGRWPLFQRLISHVAELAEVYVKNGDVREGKEQMIDLTRYGRLKADVEALWLEYENTAEERGERLEWRNEHGEKVFRDGFTALSVAYFSTARILFEVLAPRFAATFLDMTDHYQNILDCATYLCALRIGCAYIRMATPLYLVALHSPREEQRRKAKDVFMEWKDGTMAGVSVIALEAIGKRVGEMM</sequence>
<evidence type="ECO:0000313" key="4">
    <source>
        <dbReference type="Proteomes" id="UP000800093"/>
    </source>
</evidence>
<dbReference type="SUPFAM" id="SSF57701">
    <property type="entry name" value="Zn2/Cys6 DNA-binding domain"/>
    <property type="match status" value="1"/>
</dbReference>